<evidence type="ECO:0000313" key="3">
    <source>
        <dbReference type="Proteomes" id="UP000075809"/>
    </source>
</evidence>
<name>A0A151XCR2_9HYME</name>
<sequence length="393" mass="46544">MAATMRYLMRFNVGLVNHAFLRNSFLNSCRFLYSDKSLGMQGYENARLNFRNQFLNVENTFRSKMEEVCNTDSSMIFTEDLKSMLHLAQKKPEDIELLIKMLTKFNKQTKEMRFGTFMFGPVVMRTLYYLNEPDLAYTAFKDPKFENFFDQFVSYQILLSLLYKHGKYTEMRDVYDMIKDKDMADGYPRNSLILVMAGCYKENTPETLQYGLKIWKELDDKGYMIMRRATTFLAALAIKQNSSHIAIEILSSLREARYIQIRCLKILAYTDLKRFTEIVPMFRASLEHDRPNAQKESYFIDVIEKLEETMAQENIPENFELYKLIALLKKDEYISPKTLEEHICAEIVIDKTRFNRRRFNNTQFNFSQPQSNFSQRSQSFVHNNNRPALRDLL</sequence>
<dbReference type="GO" id="GO:0007005">
    <property type="term" value="P:mitochondrion organization"/>
    <property type="evidence" value="ECO:0007669"/>
    <property type="project" value="TreeGrafter"/>
</dbReference>
<dbReference type="Proteomes" id="UP000075809">
    <property type="component" value="Unassembled WGS sequence"/>
</dbReference>
<dbReference type="KEGG" id="mzt:108732160"/>
<feature type="compositionally biased region" description="Polar residues" evidence="1">
    <location>
        <begin position="368"/>
        <end position="386"/>
    </location>
</feature>
<dbReference type="InterPro" id="IPR034629">
    <property type="entry name" value="PTCD2"/>
</dbReference>
<protein>
    <submittedName>
        <fullName evidence="2">Pentatricopeptide repeat-containing protein 2</fullName>
    </submittedName>
</protein>
<dbReference type="GO" id="GO:0003723">
    <property type="term" value="F:RNA binding"/>
    <property type="evidence" value="ECO:0007669"/>
    <property type="project" value="TreeGrafter"/>
</dbReference>
<feature type="region of interest" description="Disordered" evidence="1">
    <location>
        <begin position="368"/>
        <end position="393"/>
    </location>
</feature>
<accession>A0A151XCR2</accession>
<keyword evidence="3" id="KW-1185">Reference proteome</keyword>
<gene>
    <name evidence="2" type="ORF">ALC60_02898</name>
</gene>
<proteinExistence type="predicted"/>
<evidence type="ECO:0000313" key="2">
    <source>
        <dbReference type="EMBL" id="KYQ58166.1"/>
    </source>
</evidence>
<dbReference type="PANTHER" id="PTHR14700">
    <property type="entry name" value="PENTATRICOPEPTIDE REPEAT-CONTAINING PROTEIN 2, MITOCHONDRIAL"/>
    <property type="match status" value="1"/>
</dbReference>
<dbReference type="PANTHER" id="PTHR14700:SF0">
    <property type="entry name" value="PENTATRICOPEPTIDE REPEAT-CONTAINING PROTEIN 2, MITOCHONDRIAL"/>
    <property type="match status" value="1"/>
</dbReference>
<dbReference type="OrthoDB" id="6073372at2759"/>
<organism evidence="2 3">
    <name type="scientific">Mycetomoellerius zeteki</name>
    <dbReference type="NCBI Taxonomy" id="64791"/>
    <lineage>
        <taxon>Eukaryota</taxon>
        <taxon>Metazoa</taxon>
        <taxon>Ecdysozoa</taxon>
        <taxon>Arthropoda</taxon>
        <taxon>Hexapoda</taxon>
        <taxon>Insecta</taxon>
        <taxon>Pterygota</taxon>
        <taxon>Neoptera</taxon>
        <taxon>Endopterygota</taxon>
        <taxon>Hymenoptera</taxon>
        <taxon>Apocrita</taxon>
        <taxon>Aculeata</taxon>
        <taxon>Formicoidea</taxon>
        <taxon>Formicidae</taxon>
        <taxon>Myrmicinae</taxon>
        <taxon>Mycetomoellerius</taxon>
    </lineage>
</organism>
<dbReference type="GO" id="GO:0005739">
    <property type="term" value="C:mitochondrion"/>
    <property type="evidence" value="ECO:0007669"/>
    <property type="project" value="InterPro"/>
</dbReference>
<dbReference type="GO" id="GO:0050684">
    <property type="term" value="P:regulation of mRNA processing"/>
    <property type="evidence" value="ECO:0007669"/>
    <property type="project" value="InterPro"/>
</dbReference>
<dbReference type="EMBL" id="KQ982298">
    <property type="protein sequence ID" value="KYQ58166.1"/>
    <property type="molecule type" value="Genomic_DNA"/>
</dbReference>
<evidence type="ECO:0000256" key="1">
    <source>
        <dbReference type="SAM" id="MobiDB-lite"/>
    </source>
</evidence>
<dbReference type="AlphaFoldDB" id="A0A151XCR2"/>
<reference evidence="2 3" key="1">
    <citation type="submission" date="2015-09" db="EMBL/GenBank/DDBJ databases">
        <title>Trachymyrmex zeteki WGS genome.</title>
        <authorList>
            <person name="Nygaard S."/>
            <person name="Hu H."/>
            <person name="Boomsma J."/>
            <person name="Zhang G."/>
        </authorList>
    </citation>
    <scope>NUCLEOTIDE SEQUENCE [LARGE SCALE GENOMIC DNA]</scope>
    <source>
        <strain evidence="2">Tzet28-1</strain>
        <tissue evidence="2">Whole body</tissue>
    </source>
</reference>